<dbReference type="CDD" id="cd00306">
    <property type="entry name" value="Peptidases_S8_S53"/>
    <property type="match status" value="1"/>
</dbReference>
<dbReference type="Gene3D" id="3.40.50.200">
    <property type="entry name" value="Peptidase S8/S53 domain"/>
    <property type="match status" value="1"/>
</dbReference>
<reference evidence="2 3" key="2">
    <citation type="journal article" date="2014" name="Proc. Natl. Acad. Sci. U.S.A.">
        <title>Trajectory and genomic determinants of fungal-pathogen speciation and host adaptation.</title>
        <authorList>
            <person name="Hu X."/>
            <person name="Xiao G."/>
            <person name="Zheng P."/>
            <person name="Shang Y."/>
            <person name="Su Y."/>
            <person name="Zhang X."/>
            <person name="Liu X."/>
            <person name="Zhan S."/>
            <person name="St Leger R.J."/>
            <person name="Wang C."/>
        </authorList>
    </citation>
    <scope>GENOME REANNOTATION</scope>
    <source>
        <strain evidence="3">ARSEF 23 / ATCC MYA-3075</strain>
    </source>
</reference>
<name>E9F9D2_METRA</name>
<dbReference type="AlphaFoldDB" id="E9F9D2"/>
<dbReference type="OrthoDB" id="3559580at2759"/>
<dbReference type="EMBL" id="ADNJ02000007">
    <property type="protein sequence ID" value="EFY95585.1"/>
    <property type="molecule type" value="Genomic_DNA"/>
</dbReference>
<gene>
    <name evidence="2" type="ORF">MAA_08881</name>
</gene>
<keyword evidence="3" id="KW-1185">Reference proteome</keyword>
<reference evidence="2 3" key="1">
    <citation type="journal article" date="2011" name="PLoS Genet.">
        <title>Genome sequencing and comparative transcriptomics of the model entomopathogenic fungi Metarhizium anisopliae and M. acridum.</title>
        <authorList>
            <person name="Gao Q."/>
            <person name="Jin K."/>
            <person name="Ying S.H."/>
            <person name="Zhang Y."/>
            <person name="Xiao G."/>
            <person name="Shang Y."/>
            <person name="Duan Z."/>
            <person name="Hu X."/>
            <person name="Xie X.Q."/>
            <person name="Zhou G."/>
            <person name="Peng G."/>
            <person name="Luo Z."/>
            <person name="Huang W."/>
            <person name="Wang B."/>
            <person name="Fang W."/>
            <person name="Wang S."/>
            <person name="Zhong Y."/>
            <person name="Ma L.J."/>
            <person name="St Leger R.J."/>
            <person name="Zhao G.P."/>
            <person name="Pei Y."/>
            <person name="Feng M.G."/>
            <person name="Xia Y."/>
            <person name="Wang C."/>
        </authorList>
    </citation>
    <scope>NUCLEOTIDE SEQUENCE [LARGE SCALE GENOMIC DNA]</scope>
    <source>
        <strain evidence="3">ARSEF 23 / ATCC MYA-3075</strain>
    </source>
</reference>
<accession>E9F9D2</accession>
<evidence type="ECO:0000313" key="3">
    <source>
        <dbReference type="Proteomes" id="UP000002498"/>
    </source>
</evidence>
<dbReference type="GeneID" id="19263167"/>
<dbReference type="HOGENOM" id="CLU_449831_0_0_1"/>
<dbReference type="KEGG" id="maj:MAA_08881"/>
<dbReference type="RefSeq" id="XP_007825070.1">
    <property type="nucleotide sequence ID" value="XM_007826879.1"/>
</dbReference>
<proteinExistence type="predicted"/>
<evidence type="ECO:0000256" key="1">
    <source>
        <dbReference type="SAM" id="MobiDB-lite"/>
    </source>
</evidence>
<dbReference type="GO" id="GO:0004252">
    <property type="term" value="F:serine-type endopeptidase activity"/>
    <property type="evidence" value="ECO:0007669"/>
    <property type="project" value="InterPro"/>
</dbReference>
<feature type="region of interest" description="Disordered" evidence="1">
    <location>
        <begin position="246"/>
        <end position="288"/>
    </location>
</feature>
<dbReference type="InterPro" id="IPR036852">
    <property type="entry name" value="Peptidase_S8/S53_dom_sf"/>
</dbReference>
<dbReference type="Proteomes" id="UP000002498">
    <property type="component" value="Unassembled WGS sequence"/>
</dbReference>
<dbReference type="SUPFAM" id="SSF52743">
    <property type="entry name" value="Subtilisin-like"/>
    <property type="match status" value="1"/>
</dbReference>
<organism evidence="2 3">
    <name type="scientific">Metarhizium robertsii (strain ARSEF 23 / ATCC MYA-3075)</name>
    <name type="common">Metarhizium anisopliae (strain ARSEF 23)</name>
    <dbReference type="NCBI Taxonomy" id="655844"/>
    <lineage>
        <taxon>Eukaryota</taxon>
        <taxon>Fungi</taxon>
        <taxon>Dikarya</taxon>
        <taxon>Ascomycota</taxon>
        <taxon>Pezizomycotina</taxon>
        <taxon>Sordariomycetes</taxon>
        <taxon>Hypocreomycetidae</taxon>
        <taxon>Hypocreales</taxon>
        <taxon>Clavicipitaceae</taxon>
        <taxon>Metarhizium</taxon>
    </lineage>
</organism>
<protein>
    <submittedName>
        <fullName evidence="2">Peptidase S8/S53, subtilisin/kexin/sedolisin</fullName>
    </submittedName>
</protein>
<evidence type="ECO:0000313" key="2">
    <source>
        <dbReference type="EMBL" id="EFY95585.1"/>
    </source>
</evidence>
<dbReference type="GO" id="GO:0006508">
    <property type="term" value="P:proteolysis"/>
    <property type="evidence" value="ECO:0007669"/>
    <property type="project" value="InterPro"/>
</dbReference>
<comment type="caution">
    <text evidence="2">The sequence shown here is derived from an EMBL/GenBank/DDBJ whole genome shotgun (WGS) entry which is preliminary data.</text>
</comment>
<sequence length="601" mass="67312">MPRIMRCEPYRAVHGLFLAWKDVAQPEAAIKEQLSDLKDTLEHYYKYDQIETWEIPSHKPYNALDRKLRDFIDDNDGEKTLLIVYYRGHATRDGRSLVLKLRNSQESPGLSWTAIQHKLMVDVEADVLLILDCCHAYSAAYSDLTGRDASSESRGCVGLLASVGDNEKSHLRGEHTFTKNLIAQLEESHAEPVEVARLSNGLEKRCRNWRDLRPEDAWKINMPRFQNLSIHIDRQMWLMRIDEQADADKTPRAPPAVMQPRVPTTRADAPQPAKPETYPNSGPVTSPLDLPARKTAAEFWTERQHMLQLLLDSEIDRVDNERLVKVAILSSGVDETSALVSAAARRGQLEAHDFTGSKSCADELGVGTHSVNLMLQLTKYAKIYAAKVATSSFSQKVIVREVYLALRFCIDTWDVDLIVLPFWFEQPVFDIELQIKRGHAKGKRIMAAAEFDPVLNSHESHLSFPACMPGVMAIVAADGLGRLAHPIFPPKHSPSVEFSTLGQGVPFFEDDETAPSWRHCRGVEDISVAVVVTAALLCNARKYAWCCVAGLPDFVRWRKMPLTRKGSQTSLRLMSMGFSAGRANGLAARTVDALPDWGAAY</sequence>